<dbReference type="EMBL" id="CP101989">
    <property type="protein sequence ID" value="UUI63510.1"/>
    <property type="molecule type" value="Genomic_DNA"/>
</dbReference>
<gene>
    <name evidence="2" type="ORF">NP075_10055</name>
</gene>
<proteinExistence type="predicted"/>
<dbReference type="RefSeq" id="WP_227563056.1">
    <property type="nucleotide sequence ID" value="NZ_CP101989.1"/>
</dbReference>
<feature type="region of interest" description="Disordered" evidence="1">
    <location>
        <begin position="98"/>
        <end position="128"/>
    </location>
</feature>
<name>A0ABY5K0F7_9CELL</name>
<reference evidence="2 3" key="1">
    <citation type="submission" date="2022-07" db="EMBL/GenBank/DDBJ databases">
        <title>Novel species in genus cellulomonas.</title>
        <authorList>
            <person name="Ye L."/>
        </authorList>
    </citation>
    <scope>NUCLEOTIDE SEQUENCE [LARGE SCALE GENOMIC DNA]</scope>
    <source>
        <strain evidence="3">zg-Y908</strain>
    </source>
</reference>
<accession>A0ABY5K0F7</accession>
<evidence type="ECO:0000313" key="3">
    <source>
        <dbReference type="Proteomes" id="UP001317322"/>
    </source>
</evidence>
<sequence length="128" mass="13958">MIVDGHEGTVRRPSMLGALVYKAAAYGVVLDRARLRHLPDFVVLATLVRPDDELGSASKRDREHLSHALGELIRHPEQVAAVEGGDLGVERVRTALGLRPARAQSDKTPAQLAASDPFAPRRRPRGTR</sequence>
<protein>
    <submittedName>
        <fullName evidence="2">Uncharacterized protein</fullName>
    </submittedName>
</protein>
<keyword evidence="3" id="KW-1185">Reference proteome</keyword>
<dbReference type="Proteomes" id="UP001317322">
    <property type="component" value="Chromosome"/>
</dbReference>
<organism evidence="2 3">
    <name type="scientific">Cellulomonas wangsupingiae</name>
    <dbReference type="NCBI Taxonomy" id="2968085"/>
    <lineage>
        <taxon>Bacteria</taxon>
        <taxon>Bacillati</taxon>
        <taxon>Actinomycetota</taxon>
        <taxon>Actinomycetes</taxon>
        <taxon>Micrococcales</taxon>
        <taxon>Cellulomonadaceae</taxon>
        <taxon>Cellulomonas</taxon>
    </lineage>
</organism>
<evidence type="ECO:0000256" key="1">
    <source>
        <dbReference type="SAM" id="MobiDB-lite"/>
    </source>
</evidence>
<evidence type="ECO:0000313" key="2">
    <source>
        <dbReference type="EMBL" id="UUI63510.1"/>
    </source>
</evidence>